<keyword evidence="3" id="KW-1185">Reference proteome</keyword>
<dbReference type="Proteomes" id="UP000828390">
    <property type="component" value="Unassembled WGS sequence"/>
</dbReference>
<reference evidence="2" key="2">
    <citation type="submission" date="2020-11" db="EMBL/GenBank/DDBJ databases">
        <authorList>
            <person name="McCartney M.A."/>
            <person name="Auch B."/>
            <person name="Kono T."/>
            <person name="Mallez S."/>
            <person name="Becker A."/>
            <person name="Gohl D.M."/>
            <person name="Silverstein K.A.T."/>
            <person name="Koren S."/>
            <person name="Bechman K.B."/>
            <person name="Herman A."/>
            <person name="Abrahante J.E."/>
            <person name="Garbe J."/>
        </authorList>
    </citation>
    <scope>NUCLEOTIDE SEQUENCE</scope>
    <source>
        <strain evidence="2">Duluth1</strain>
        <tissue evidence="2">Whole animal</tissue>
    </source>
</reference>
<proteinExistence type="predicted"/>
<evidence type="ECO:0000313" key="2">
    <source>
        <dbReference type="EMBL" id="KAH3790895.1"/>
    </source>
</evidence>
<name>A0A9D4IXV8_DREPO</name>
<accession>A0A9D4IXV8</accession>
<protein>
    <submittedName>
        <fullName evidence="2">Uncharacterized protein</fullName>
    </submittedName>
</protein>
<evidence type="ECO:0000313" key="3">
    <source>
        <dbReference type="Proteomes" id="UP000828390"/>
    </source>
</evidence>
<evidence type="ECO:0000256" key="1">
    <source>
        <dbReference type="SAM" id="MobiDB-lite"/>
    </source>
</evidence>
<gene>
    <name evidence="2" type="ORF">DPMN_169103</name>
</gene>
<feature type="region of interest" description="Disordered" evidence="1">
    <location>
        <begin position="1"/>
        <end position="32"/>
    </location>
</feature>
<feature type="compositionally biased region" description="Low complexity" evidence="1">
    <location>
        <begin position="17"/>
        <end position="31"/>
    </location>
</feature>
<organism evidence="2 3">
    <name type="scientific">Dreissena polymorpha</name>
    <name type="common">Zebra mussel</name>
    <name type="synonym">Mytilus polymorpha</name>
    <dbReference type="NCBI Taxonomy" id="45954"/>
    <lineage>
        <taxon>Eukaryota</taxon>
        <taxon>Metazoa</taxon>
        <taxon>Spiralia</taxon>
        <taxon>Lophotrochozoa</taxon>
        <taxon>Mollusca</taxon>
        <taxon>Bivalvia</taxon>
        <taxon>Autobranchia</taxon>
        <taxon>Heteroconchia</taxon>
        <taxon>Euheterodonta</taxon>
        <taxon>Imparidentia</taxon>
        <taxon>Neoheterodontei</taxon>
        <taxon>Myida</taxon>
        <taxon>Dreissenoidea</taxon>
        <taxon>Dreissenidae</taxon>
        <taxon>Dreissena</taxon>
    </lineage>
</organism>
<sequence>MSAFTETMKRLNGKGNSSGSTDTSTTSTDSPTLEDIYRGHLDIVSDSLRKQIEAGFDMNNDAFKNDFRLKKRLTIEQFRTAFGKYKRVMCRKWPHRKNELDEYEIDIGRIHAFYGEKFYDYHLAFSSKAAEAVRNGIPVNWAMRDTENFQLILGGTRATATNNFTFRSLHIPGKRNIIADSLSRFQMARFRAAAPQAKQNPEECPGMSQVMWG</sequence>
<dbReference type="AlphaFoldDB" id="A0A9D4IXV8"/>
<reference evidence="2" key="1">
    <citation type="journal article" date="2019" name="bioRxiv">
        <title>The Genome of the Zebra Mussel, Dreissena polymorpha: A Resource for Invasive Species Research.</title>
        <authorList>
            <person name="McCartney M.A."/>
            <person name="Auch B."/>
            <person name="Kono T."/>
            <person name="Mallez S."/>
            <person name="Zhang Y."/>
            <person name="Obille A."/>
            <person name="Becker A."/>
            <person name="Abrahante J.E."/>
            <person name="Garbe J."/>
            <person name="Badalamenti J.P."/>
            <person name="Herman A."/>
            <person name="Mangelson H."/>
            <person name="Liachko I."/>
            <person name="Sullivan S."/>
            <person name="Sone E.D."/>
            <person name="Koren S."/>
            <person name="Silverstein K.A.T."/>
            <person name="Beckman K.B."/>
            <person name="Gohl D.M."/>
        </authorList>
    </citation>
    <scope>NUCLEOTIDE SEQUENCE</scope>
    <source>
        <strain evidence="2">Duluth1</strain>
        <tissue evidence="2">Whole animal</tissue>
    </source>
</reference>
<comment type="caution">
    <text evidence="2">The sequence shown here is derived from an EMBL/GenBank/DDBJ whole genome shotgun (WGS) entry which is preliminary data.</text>
</comment>
<dbReference type="EMBL" id="JAIWYP010000008">
    <property type="protein sequence ID" value="KAH3790895.1"/>
    <property type="molecule type" value="Genomic_DNA"/>
</dbReference>